<dbReference type="RefSeq" id="WP_345454867.1">
    <property type="nucleotide sequence ID" value="NZ_BAABKG010000001.1"/>
</dbReference>
<keyword evidence="4" id="KW-1185">Reference proteome</keyword>
<reference evidence="4" key="1">
    <citation type="journal article" date="2019" name="Int. J. Syst. Evol. Microbiol.">
        <title>The Global Catalogue of Microorganisms (GCM) 10K type strain sequencing project: providing services to taxonomists for standard genome sequencing and annotation.</title>
        <authorList>
            <consortium name="The Broad Institute Genomics Platform"/>
            <consortium name="The Broad Institute Genome Sequencing Center for Infectious Disease"/>
            <person name="Wu L."/>
            <person name="Ma J."/>
        </authorList>
    </citation>
    <scope>NUCLEOTIDE SEQUENCE [LARGE SCALE GENOMIC DNA]</scope>
    <source>
        <strain evidence="4">JCM 18459</strain>
    </source>
</reference>
<feature type="coiled-coil region" evidence="1">
    <location>
        <begin position="749"/>
        <end position="776"/>
    </location>
</feature>
<gene>
    <name evidence="3" type="ORF">GCM10023340_08550</name>
</gene>
<dbReference type="InterPro" id="IPR010090">
    <property type="entry name" value="Phage_tape_meas"/>
</dbReference>
<keyword evidence="1" id="KW-0175">Coiled coil</keyword>
<comment type="caution">
    <text evidence="3">The sequence shown here is derived from an EMBL/GenBank/DDBJ whole genome shotgun (WGS) entry which is preliminary data.</text>
</comment>
<organism evidence="3 4">
    <name type="scientific">Nocardioides marinquilinus</name>
    <dbReference type="NCBI Taxonomy" id="1210400"/>
    <lineage>
        <taxon>Bacteria</taxon>
        <taxon>Bacillati</taxon>
        <taxon>Actinomycetota</taxon>
        <taxon>Actinomycetes</taxon>
        <taxon>Propionibacteriales</taxon>
        <taxon>Nocardioidaceae</taxon>
        <taxon>Nocardioides</taxon>
    </lineage>
</organism>
<feature type="domain" description="Phage tail tape measure protein" evidence="2">
    <location>
        <begin position="133"/>
        <end position="330"/>
    </location>
</feature>
<evidence type="ECO:0000313" key="4">
    <source>
        <dbReference type="Proteomes" id="UP001500221"/>
    </source>
</evidence>
<protein>
    <recommendedName>
        <fullName evidence="2">Phage tail tape measure protein domain-containing protein</fullName>
    </recommendedName>
</protein>
<evidence type="ECO:0000256" key="1">
    <source>
        <dbReference type="SAM" id="Coils"/>
    </source>
</evidence>
<evidence type="ECO:0000259" key="2">
    <source>
        <dbReference type="Pfam" id="PF10145"/>
    </source>
</evidence>
<dbReference type="Pfam" id="PF10145">
    <property type="entry name" value="PhageMin_Tail"/>
    <property type="match status" value="1"/>
</dbReference>
<proteinExistence type="predicted"/>
<dbReference type="EMBL" id="BAABKG010000001">
    <property type="protein sequence ID" value="GAA5143331.1"/>
    <property type="molecule type" value="Genomic_DNA"/>
</dbReference>
<evidence type="ECO:0000313" key="3">
    <source>
        <dbReference type="EMBL" id="GAA5143331.1"/>
    </source>
</evidence>
<sequence>MAEIASAYLSLIPSLRGASRVIQGELDPLARRSGQRFGNDFGNAAGRGAGDGLSDGLSEGAGGGQEAGSKFGKLFGVAAGATASLGLGAALVDGTTKAMDQEVDLDRVAASLGLGERQAAALGRTAGNLYRDNFGESFGDSANAVGAVKAAFRDLDGGELRRVSGLALSFADIFESDVPRTISVARTAVKSGMAKDVTGALDLLTAASSKVGPALAPDIQDAVEEYGQFFNAVGIGGPEAFSLLVAGADKGTYGIDKAGDAIKEFTIRATDDSMATRTALEDLGLDFTRIPNQLLAGGEKAGRATQQIVRSLLDVKDPTKQATLALALFGTPLEDLGTKNIPEFLQSLADGGRQLGKFEGAAQRASDTLGNNARGRVESFRRDLEQTFVDVLGGRVLPVIDTVTGKLQDGFRADGLDGVAASLEDITGLDGVIVPIFEDVQDAVGDVVRIGTKLAPAFGDAAENLAPLVSPIALVGDGLELLADIVEVIPDDVASFALQAGAVLLVMKKLSGPVGAVTTSVGRNRAAFQQWRAEMTYAETRAQRTATMMGRLGTAAKGAAGIGGMLALTNASGESEGALKTLGEVGGLALLGFAVGGPIGGAIGASIGLLKSVSEQLGITSRDYKLAEGVFESVSGFESAQEGADSLREALRGVVNEYGNTTRAAVEAAFFKDGELSSDIKQLRDLGVSMSTIVSATLGQGNAQDYVNRALGDARVPLERNLASAQAMYEAVQRGYKEVSAPGQGTQRVQFSDQEIEDAERAYSEASDALATFNATQNVFSERIQKNTGELTNHRQVVRQTAQDLGITVAQYQKFPRSVRTRIEGNLPQTSQDAVRLLGEFKGLQRFSRIRTVVSAPGVDLTERQVERLGQTYKLTPKQVTTLMKIEGVGPAAKDVRTVIRQAEALSEVKPDFRQAMRSFDTFTGDAGEIVRRGGLDIVRDLAKTTGKAKADTSGVNRSLNSGTREASGIAYRGGLDVGNQLEAGIISGFATTEQRLSSNAAAAVTSAIRAAHQAADSHSPSRKMHYLGRMLGVGGANGIEDEIPRMAKAGRDLALASLAGMAKLAGARPTLGVGVEATSAAATAAQRDAFVAAAAPARAARATAAELRPQPAGAAGGIRSVTVVIGEEEFEGYLREVYEDSADLQAGLVREGWRSR</sequence>
<accession>A0ABP9PA82</accession>
<name>A0ABP9PA82_9ACTN</name>
<dbReference type="Proteomes" id="UP001500221">
    <property type="component" value="Unassembled WGS sequence"/>
</dbReference>